<name>A0A7M7KQJ5_VARDE</name>
<dbReference type="KEGG" id="vde:111254164"/>
<dbReference type="Pfam" id="PF07763">
    <property type="entry name" value="FEZ"/>
    <property type="match status" value="1"/>
</dbReference>
<proteinExistence type="inferred from homology"/>
<dbReference type="RefSeq" id="XP_022670458.1">
    <property type="nucleotide sequence ID" value="XM_022814723.1"/>
</dbReference>
<keyword evidence="3 4" id="KW-0175">Coiled coil</keyword>
<sequence>MTSVCSHPKCSFDWRPSYRDIADTMNGLHRWELFRSRTLFMSPEVEILMCRERDKENRRNTNRKNSNQQGQQELISPIAPARRFHRKDQGLNNDSDNNTKIGASKKRGGKGTIQNTANRLKAVFLGSRRFGGSTSGSGAGGKGEQHASSLGSSRCLTGSTALMVMGDAKMASELLAEAPLASAEEDFSDFNLNKLPAKTNGGTQQSTGGTAGQNNIWTTASNGPPAMSATAADVPTGGAHNCTNNLTHSGVVDDVCLDFGESNLGAFSASLEDLVSSFDERITKCLRDYDETTEQLAPVQVRSKEEIMKTDQVWWTLTGNYGNIMPIDWSKSYARKMQLDALNINEQYNDCQTLRHSTDSSDEEDVDRDLDLHSLILSSLTSEPPAPVQSADEVIRQIEDIMAESCSSDDGIASGETTPVNTPGDRDSHSPAQACIQPSAACGETSLRAQIAGLIRSDRLRSLSIAELVEVYSALEREVQSLSETLVAELAQRDELDFEKETKNTFISLLLTVQNKRRQFTIDRKRGRGHTIVNGEPKYLTTVIPYNPAVGSRVSVSELQILIKILHAINDDSPTVPTLLTDYILKVLCPT</sequence>
<comment type="similarity">
    <text evidence="1">Belongs to the zygin family.</text>
</comment>
<accession>A0A7M7KQJ5</accession>
<dbReference type="FunCoup" id="A0A7M7KQJ5">
    <property type="interactions" value="512"/>
</dbReference>
<feature type="region of interest" description="Disordered" evidence="5">
    <location>
        <begin position="131"/>
        <end position="153"/>
    </location>
</feature>
<keyword evidence="2" id="KW-0597">Phosphoprotein</keyword>
<evidence type="ECO:0000313" key="6">
    <source>
        <dbReference type="EnsemblMetazoa" id="XP_022670458"/>
    </source>
</evidence>
<dbReference type="InParanoid" id="A0A7M7KQJ5"/>
<reference evidence="6" key="1">
    <citation type="submission" date="2021-01" db="UniProtKB">
        <authorList>
            <consortium name="EnsemblMetazoa"/>
        </authorList>
    </citation>
    <scope>IDENTIFICATION</scope>
</reference>
<dbReference type="CTD" id="31179"/>
<evidence type="ECO:0000256" key="5">
    <source>
        <dbReference type="SAM" id="MobiDB-lite"/>
    </source>
</evidence>
<dbReference type="InterPro" id="IPR011680">
    <property type="entry name" value="FEZ"/>
</dbReference>
<dbReference type="GO" id="GO:0030424">
    <property type="term" value="C:axon"/>
    <property type="evidence" value="ECO:0007669"/>
    <property type="project" value="TreeGrafter"/>
</dbReference>
<dbReference type="EnsemblMetazoa" id="XM_022814723">
    <property type="protein sequence ID" value="XP_022670458"/>
    <property type="gene ID" value="LOC111254164"/>
</dbReference>
<keyword evidence="7" id="KW-1185">Reference proteome</keyword>
<dbReference type="GO" id="GO:0005737">
    <property type="term" value="C:cytoplasm"/>
    <property type="evidence" value="ECO:0007669"/>
    <property type="project" value="TreeGrafter"/>
</dbReference>
<evidence type="ECO:0000256" key="4">
    <source>
        <dbReference type="SAM" id="Coils"/>
    </source>
</evidence>
<feature type="compositionally biased region" description="Gly residues" evidence="5">
    <location>
        <begin position="133"/>
        <end position="142"/>
    </location>
</feature>
<feature type="compositionally biased region" description="Polar residues" evidence="5">
    <location>
        <begin position="90"/>
        <end position="101"/>
    </location>
</feature>
<evidence type="ECO:0000256" key="1">
    <source>
        <dbReference type="ARBA" id="ARBA00006788"/>
    </source>
</evidence>
<evidence type="ECO:0000313" key="7">
    <source>
        <dbReference type="Proteomes" id="UP000594260"/>
    </source>
</evidence>
<evidence type="ECO:0000256" key="3">
    <source>
        <dbReference type="ARBA" id="ARBA00023054"/>
    </source>
</evidence>
<evidence type="ECO:0000256" key="2">
    <source>
        <dbReference type="ARBA" id="ARBA00022553"/>
    </source>
</evidence>
<dbReference type="GeneID" id="111254164"/>
<feature type="compositionally biased region" description="Polar residues" evidence="5">
    <location>
        <begin position="63"/>
        <end position="74"/>
    </location>
</feature>
<organism evidence="6 7">
    <name type="scientific">Varroa destructor</name>
    <name type="common">Honeybee mite</name>
    <dbReference type="NCBI Taxonomy" id="109461"/>
    <lineage>
        <taxon>Eukaryota</taxon>
        <taxon>Metazoa</taxon>
        <taxon>Ecdysozoa</taxon>
        <taxon>Arthropoda</taxon>
        <taxon>Chelicerata</taxon>
        <taxon>Arachnida</taxon>
        <taxon>Acari</taxon>
        <taxon>Parasitiformes</taxon>
        <taxon>Mesostigmata</taxon>
        <taxon>Gamasina</taxon>
        <taxon>Dermanyssoidea</taxon>
        <taxon>Varroidae</taxon>
        <taxon>Varroa</taxon>
    </lineage>
</organism>
<evidence type="ECO:0008006" key="8">
    <source>
        <dbReference type="Google" id="ProtNLM"/>
    </source>
</evidence>
<protein>
    <recommendedName>
        <fullName evidence="8">Fasciculation and elongation protein zeta-2</fullName>
    </recommendedName>
</protein>
<dbReference type="Proteomes" id="UP000594260">
    <property type="component" value="Unplaced"/>
</dbReference>
<feature type="region of interest" description="Disordered" evidence="5">
    <location>
        <begin position="52"/>
        <end position="115"/>
    </location>
</feature>
<dbReference type="AlphaFoldDB" id="A0A7M7KQJ5"/>
<dbReference type="PANTHER" id="PTHR12394:SF12">
    <property type="entry name" value="LD08195P"/>
    <property type="match status" value="1"/>
</dbReference>
<dbReference type="OrthoDB" id="7959977at2759"/>
<feature type="coiled-coil region" evidence="4">
    <location>
        <begin position="465"/>
        <end position="492"/>
    </location>
</feature>
<feature type="region of interest" description="Disordered" evidence="5">
    <location>
        <begin position="407"/>
        <end position="432"/>
    </location>
</feature>
<dbReference type="PANTHER" id="PTHR12394">
    <property type="entry name" value="ZYGIN"/>
    <property type="match status" value="1"/>
</dbReference>